<accession>A0A243BP84</accession>
<dbReference type="Pfam" id="PF19587">
    <property type="entry name" value="DUF6094"/>
    <property type="match status" value="1"/>
</dbReference>
<keyword evidence="2" id="KW-0808">Transferase</keyword>
<evidence type="ECO:0000259" key="1">
    <source>
        <dbReference type="Pfam" id="PF19587"/>
    </source>
</evidence>
<dbReference type="PROSITE" id="PS00092">
    <property type="entry name" value="N6_MTASE"/>
    <property type="match status" value="1"/>
</dbReference>
<dbReference type="GO" id="GO:0032259">
    <property type="term" value="P:methylation"/>
    <property type="evidence" value="ECO:0007669"/>
    <property type="project" value="UniProtKB-KW"/>
</dbReference>
<evidence type="ECO:0000313" key="2">
    <source>
        <dbReference type="EMBL" id="OTY49013.1"/>
    </source>
</evidence>
<dbReference type="GO" id="GO:0003676">
    <property type="term" value="F:nucleic acid binding"/>
    <property type="evidence" value="ECO:0007669"/>
    <property type="project" value="InterPro"/>
</dbReference>
<evidence type="ECO:0000313" key="3">
    <source>
        <dbReference type="Proteomes" id="UP000195089"/>
    </source>
</evidence>
<dbReference type="Gene3D" id="3.40.50.150">
    <property type="entry name" value="Vaccinia Virus protein VP39"/>
    <property type="match status" value="1"/>
</dbReference>
<dbReference type="InterPro" id="IPR046076">
    <property type="entry name" value="DUF6094"/>
</dbReference>
<dbReference type="InterPro" id="IPR029063">
    <property type="entry name" value="SAM-dependent_MTases_sf"/>
</dbReference>
<dbReference type="SUPFAM" id="SSF53335">
    <property type="entry name" value="S-adenosyl-L-methionine-dependent methyltransferases"/>
    <property type="match status" value="1"/>
</dbReference>
<name>A0A243BP84_BACTU</name>
<gene>
    <name evidence="2" type="ORF">BK742_03380</name>
</gene>
<dbReference type="PRINTS" id="PR00507">
    <property type="entry name" value="N12N6MTFRASE"/>
</dbReference>
<dbReference type="Proteomes" id="UP000195089">
    <property type="component" value="Unassembled WGS sequence"/>
</dbReference>
<sequence>MRIGNDLAAGFYPTPLTEGKHLIQLLQMESERAYACFDPCCGEGTILRSFADEMKQAGVQFHTYGVELDANRYGKAKEQLDVVVRSSFESMMISHDYFPLIFLNPPYNTELRTNNEKSEKMEFNFLKRAHHYLQDGGIMVYVIPYNRFARDEISYFLAKNYEEIGLMRFGDENKEFEQFNQCIFIGRKRVATKNDTYFNDRFANFCENMSELAFVKEHVNTLAEMVNRKSWVIPELRHQNKLIFTSRVDYKSAYEGVGKSEGISTFKKRLNRGNDYSLQAEKTAAERAKMPIASGQLGLLLITGVADGLLGEGDTLHAVRGSENVYYETSFEPLEKTTKEVVLQKRRAKFITATPTGVVKELV</sequence>
<dbReference type="GO" id="GO:0008168">
    <property type="term" value="F:methyltransferase activity"/>
    <property type="evidence" value="ECO:0007669"/>
    <property type="project" value="UniProtKB-KW"/>
</dbReference>
<comment type="caution">
    <text evidence="2">The sequence shown here is derived from an EMBL/GenBank/DDBJ whole genome shotgun (WGS) entry which is preliminary data.</text>
</comment>
<organism evidence="2 3">
    <name type="scientific">Bacillus thuringiensis serovar pingluonsis</name>
    <dbReference type="NCBI Taxonomy" id="180881"/>
    <lineage>
        <taxon>Bacteria</taxon>
        <taxon>Bacillati</taxon>
        <taxon>Bacillota</taxon>
        <taxon>Bacilli</taxon>
        <taxon>Bacillales</taxon>
        <taxon>Bacillaceae</taxon>
        <taxon>Bacillus</taxon>
        <taxon>Bacillus cereus group</taxon>
    </lineage>
</organism>
<proteinExistence type="predicted"/>
<reference evidence="2 3" key="1">
    <citation type="submission" date="2016-10" db="EMBL/GenBank/DDBJ databases">
        <title>Comparative genomics of Bacillus thuringiensis reveals a path to pathogens against multiple invertebrate hosts.</title>
        <authorList>
            <person name="Zheng J."/>
            <person name="Gao Q."/>
            <person name="Liu H."/>
            <person name="Peng D."/>
            <person name="Ruan L."/>
            <person name="Sun M."/>
        </authorList>
    </citation>
    <scope>NUCLEOTIDE SEQUENCE [LARGE SCALE GENOMIC DNA]</scope>
    <source>
        <strain evidence="2">BGSC 4BX1</strain>
    </source>
</reference>
<dbReference type="InterPro" id="IPR002052">
    <property type="entry name" value="DNA_methylase_N6_adenine_CS"/>
</dbReference>
<dbReference type="AlphaFoldDB" id="A0A243BP84"/>
<feature type="domain" description="DUF6094" evidence="1">
    <location>
        <begin position="2"/>
        <end position="220"/>
    </location>
</feature>
<dbReference type="EMBL" id="NFDL01000012">
    <property type="protein sequence ID" value="OTY49013.1"/>
    <property type="molecule type" value="Genomic_DNA"/>
</dbReference>
<keyword evidence="2" id="KW-0489">Methyltransferase</keyword>
<dbReference type="RefSeq" id="WP_088118886.1">
    <property type="nucleotide sequence ID" value="NZ_NFDL01000012.1"/>
</dbReference>
<dbReference type="CDD" id="cd02440">
    <property type="entry name" value="AdoMet_MTases"/>
    <property type="match status" value="1"/>
</dbReference>
<protein>
    <submittedName>
        <fullName evidence="2">SAM-dependent methyltransferase</fullName>
    </submittedName>
</protein>